<protein>
    <submittedName>
        <fullName evidence="6">GFA family protein</fullName>
    </submittedName>
</protein>
<proteinExistence type="inferred from homology"/>
<dbReference type="RefSeq" id="WP_144067838.1">
    <property type="nucleotide sequence ID" value="NZ_CP041636.1"/>
</dbReference>
<dbReference type="InterPro" id="IPR006913">
    <property type="entry name" value="CENP-V/GFA"/>
</dbReference>
<gene>
    <name evidence="6" type="ORF">FNB15_06005</name>
</gene>
<accession>A0A516GZB8</accession>
<dbReference type="GO" id="GO:0046872">
    <property type="term" value="F:metal ion binding"/>
    <property type="evidence" value="ECO:0007669"/>
    <property type="project" value="UniProtKB-KW"/>
</dbReference>
<evidence type="ECO:0000256" key="1">
    <source>
        <dbReference type="ARBA" id="ARBA00005495"/>
    </source>
</evidence>
<keyword evidence="3" id="KW-0862">Zinc</keyword>
<dbReference type="SUPFAM" id="SSF51316">
    <property type="entry name" value="Mss4-like"/>
    <property type="match status" value="1"/>
</dbReference>
<dbReference type="Pfam" id="PF04828">
    <property type="entry name" value="GFA"/>
    <property type="match status" value="1"/>
</dbReference>
<dbReference type="Gene3D" id="3.90.1590.10">
    <property type="entry name" value="glutathione-dependent formaldehyde- activating enzyme (gfa)"/>
    <property type="match status" value="1"/>
</dbReference>
<keyword evidence="4" id="KW-0456">Lyase</keyword>
<dbReference type="OrthoDB" id="9807246at2"/>
<dbReference type="EMBL" id="CP041636">
    <property type="protein sequence ID" value="QDO96857.1"/>
    <property type="molecule type" value="Genomic_DNA"/>
</dbReference>
<keyword evidence="7" id="KW-1185">Reference proteome</keyword>
<name>A0A516GZB8_9PROT</name>
<dbReference type="GO" id="GO:0016846">
    <property type="term" value="F:carbon-sulfur lyase activity"/>
    <property type="evidence" value="ECO:0007669"/>
    <property type="project" value="InterPro"/>
</dbReference>
<evidence type="ECO:0000256" key="4">
    <source>
        <dbReference type="ARBA" id="ARBA00023239"/>
    </source>
</evidence>
<dbReference type="KEGG" id="fer:FNB15_06005"/>
<evidence type="ECO:0000313" key="6">
    <source>
        <dbReference type="EMBL" id="QDO96857.1"/>
    </source>
</evidence>
<feature type="domain" description="CENP-V/GFA" evidence="5">
    <location>
        <begin position="4"/>
        <end position="110"/>
    </location>
</feature>
<dbReference type="PROSITE" id="PS51891">
    <property type="entry name" value="CENP_V_GFA"/>
    <property type="match status" value="1"/>
</dbReference>
<evidence type="ECO:0000259" key="5">
    <source>
        <dbReference type="PROSITE" id="PS51891"/>
    </source>
</evidence>
<evidence type="ECO:0000256" key="3">
    <source>
        <dbReference type="ARBA" id="ARBA00022833"/>
    </source>
</evidence>
<organism evidence="6 7">
    <name type="scientific">Ferrovibrio terrae</name>
    <dbReference type="NCBI Taxonomy" id="2594003"/>
    <lineage>
        <taxon>Bacteria</taxon>
        <taxon>Pseudomonadati</taxon>
        <taxon>Pseudomonadota</taxon>
        <taxon>Alphaproteobacteria</taxon>
        <taxon>Rhodospirillales</taxon>
        <taxon>Rhodospirillaceae</taxon>
        <taxon>Ferrovibrio</taxon>
    </lineage>
</organism>
<dbReference type="AlphaFoldDB" id="A0A516GZB8"/>
<evidence type="ECO:0000256" key="2">
    <source>
        <dbReference type="ARBA" id="ARBA00022723"/>
    </source>
</evidence>
<keyword evidence="2" id="KW-0479">Metal-binding</keyword>
<reference evidence="6 7" key="1">
    <citation type="submission" date="2019-07" db="EMBL/GenBank/DDBJ databases">
        <title>Genome sequencing for Ferrovibrio sp. K5.</title>
        <authorList>
            <person name="Park S.-J."/>
        </authorList>
    </citation>
    <scope>NUCLEOTIDE SEQUENCE [LARGE SCALE GENOMIC DNA]</scope>
    <source>
        <strain evidence="6 7">K5</strain>
    </source>
</reference>
<dbReference type="PANTHER" id="PTHR33337">
    <property type="entry name" value="GFA DOMAIN-CONTAINING PROTEIN"/>
    <property type="match status" value="1"/>
</dbReference>
<dbReference type="Proteomes" id="UP000317496">
    <property type="component" value="Chromosome"/>
</dbReference>
<dbReference type="InterPro" id="IPR011057">
    <property type="entry name" value="Mss4-like_sf"/>
</dbReference>
<evidence type="ECO:0000313" key="7">
    <source>
        <dbReference type="Proteomes" id="UP000317496"/>
    </source>
</evidence>
<dbReference type="PANTHER" id="PTHR33337:SF40">
    <property type="entry name" value="CENP-V_GFA DOMAIN-CONTAINING PROTEIN-RELATED"/>
    <property type="match status" value="1"/>
</dbReference>
<comment type="similarity">
    <text evidence="1">Belongs to the Gfa family.</text>
</comment>
<sequence length="135" mass="14417">MSNREGGCLCGAVRYVLKAEPRPGVLCHCTHCRKQSGSLFSFNIVLRESDYEQQGETKVFVDTGDSGQPVNRHFCGNCGAPILVKIAAAPKHVVIKAGSLDNLGGLTATTEIYCDHAADWLAPVAGAARFPQNQS</sequence>